<feature type="transmembrane region" description="Helical" evidence="6">
    <location>
        <begin position="135"/>
        <end position="153"/>
    </location>
</feature>
<dbReference type="OrthoDB" id="7065842at2"/>
<feature type="domain" description="Amino acid permease/ SLC12A" evidence="7">
    <location>
        <begin position="23"/>
        <end position="414"/>
    </location>
</feature>
<evidence type="ECO:0000256" key="6">
    <source>
        <dbReference type="SAM" id="Phobius"/>
    </source>
</evidence>
<evidence type="ECO:0000256" key="1">
    <source>
        <dbReference type="ARBA" id="ARBA00004141"/>
    </source>
</evidence>
<feature type="transmembrane region" description="Helical" evidence="6">
    <location>
        <begin position="432"/>
        <end position="451"/>
    </location>
</feature>
<evidence type="ECO:0000313" key="9">
    <source>
        <dbReference type="Proteomes" id="UP000001399"/>
    </source>
</evidence>
<dbReference type="Pfam" id="PF00324">
    <property type="entry name" value="AA_permease"/>
    <property type="match status" value="1"/>
</dbReference>
<dbReference type="EMBL" id="CP002292">
    <property type="protein sequence ID" value="ADP71309.1"/>
    <property type="molecule type" value="Genomic_DNA"/>
</dbReference>
<feature type="transmembrane region" description="Helical" evidence="6">
    <location>
        <begin position="204"/>
        <end position="227"/>
    </location>
</feature>
<feature type="transmembrane region" description="Helical" evidence="6">
    <location>
        <begin position="337"/>
        <end position="361"/>
    </location>
</feature>
<keyword evidence="5 6" id="KW-0472">Membrane</keyword>
<gene>
    <name evidence="8" type="ordered locus">Rvan_2082</name>
</gene>
<dbReference type="GO" id="GO:0015171">
    <property type="term" value="F:amino acid transmembrane transporter activity"/>
    <property type="evidence" value="ECO:0007669"/>
    <property type="project" value="TreeGrafter"/>
</dbReference>
<name>E3I208_RHOVT</name>
<keyword evidence="9" id="KW-1185">Reference proteome</keyword>
<keyword evidence="2" id="KW-0813">Transport</keyword>
<evidence type="ECO:0000256" key="5">
    <source>
        <dbReference type="ARBA" id="ARBA00023136"/>
    </source>
</evidence>
<comment type="subcellular location">
    <subcellularLocation>
        <location evidence="1">Membrane</location>
        <topology evidence="1">Multi-pass membrane protein</topology>
    </subcellularLocation>
</comment>
<dbReference type="GO" id="GO:0016020">
    <property type="term" value="C:membrane"/>
    <property type="evidence" value="ECO:0007669"/>
    <property type="project" value="UniProtKB-SubCell"/>
</dbReference>
<dbReference type="PIRSF" id="PIRSF006060">
    <property type="entry name" value="AA_transporter"/>
    <property type="match status" value="1"/>
</dbReference>
<dbReference type="KEGG" id="rva:Rvan_2082"/>
<reference evidence="9" key="1">
    <citation type="journal article" date="2011" name="J. Bacteriol.">
        <title>Genome sequences of eight morphologically diverse alphaproteobacteria.</title>
        <authorList>
            <consortium name="US DOE Joint Genome Institute"/>
            <person name="Brown P.J."/>
            <person name="Kysela D.T."/>
            <person name="Buechlein A."/>
            <person name="Hemmerich C."/>
            <person name="Brun Y.V."/>
        </authorList>
    </citation>
    <scope>NUCLEOTIDE SEQUENCE [LARGE SCALE GENOMIC DNA]</scope>
    <source>
        <strain evidence="9">ATCC 17100 / ATH 3.1.1 / DSM 162 / LMG 4299</strain>
    </source>
</reference>
<feature type="transmembrane region" description="Helical" evidence="6">
    <location>
        <begin position="288"/>
        <end position="316"/>
    </location>
</feature>
<dbReference type="Gene3D" id="1.20.1740.10">
    <property type="entry name" value="Amino acid/polyamine transporter I"/>
    <property type="match status" value="1"/>
</dbReference>
<dbReference type="STRING" id="648757.Rvan_2082"/>
<feature type="transmembrane region" description="Helical" evidence="6">
    <location>
        <begin position="404"/>
        <end position="426"/>
    </location>
</feature>
<evidence type="ECO:0000256" key="3">
    <source>
        <dbReference type="ARBA" id="ARBA00022692"/>
    </source>
</evidence>
<feature type="transmembrane region" description="Helical" evidence="6">
    <location>
        <begin position="103"/>
        <end position="129"/>
    </location>
</feature>
<feature type="transmembrane region" description="Helical" evidence="6">
    <location>
        <begin position="20"/>
        <end position="44"/>
    </location>
</feature>
<feature type="transmembrane region" description="Helical" evidence="6">
    <location>
        <begin position="50"/>
        <end position="69"/>
    </location>
</feature>
<dbReference type="InterPro" id="IPR004841">
    <property type="entry name" value="AA-permease/SLC12A_dom"/>
</dbReference>
<sequence length="478" mass="49974">MSTDSRAPRGSLKRDHLSFLDVVAQAIGIIAPSGTPAFVFLGVFATAGNALWLAYLFATLALLLLSFNITAFSRRSASPGALYTFAGQGLGAFWGSITGWSLVIAYLFTAGAVVAGAVNYALVVLHAVFGPFADVAASVAIAALLVFIAFYVAWRSIKLSTRLTLTLEAVTVIAILTIAVLWLLRAPNPVDSAQLRLDGVTADQVRLGLVLAFFSFVGFEGATVLGHEARNPLRVIPRAVIVTVLSVGLFFVFTGYVLVAAFQGAATGLDKVDAPLSVLATSVGLEPLGLLIAAGVAASFFASALGSINAGARIIYSLSRHGIIFGRAGDAHETHATPHVAVAISAAIAALLALPLIGAGIGLLDVFAYLGTIATLGFLTTYILVAIAAPVFLRSRGELRIHHVLVSVLSILLLTLPVIGVLYPVPDYPLNILPYVFLGLLLIGGLQFVILRWRSPKVLDVIQKDLNESATPAAVAAE</sequence>
<dbReference type="HOGENOM" id="CLU_007946_20_2_5"/>
<evidence type="ECO:0000256" key="4">
    <source>
        <dbReference type="ARBA" id="ARBA00022989"/>
    </source>
</evidence>
<proteinExistence type="predicted"/>
<organism evidence="8 9">
    <name type="scientific">Rhodomicrobium vannielii (strain ATCC 17100 / DSM 162 / LMG 4299 / NCIMB 10020 / ATH 3.1.1)</name>
    <dbReference type="NCBI Taxonomy" id="648757"/>
    <lineage>
        <taxon>Bacteria</taxon>
        <taxon>Pseudomonadati</taxon>
        <taxon>Pseudomonadota</taxon>
        <taxon>Alphaproteobacteria</taxon>
        <taxon>Hyphomicrobiales</taxon>
        <taxon>Hyphomicrobiaceae</taxon>
        <taxon>Rhodomicrobium</taxon>
    </lineage>
</organism>
<evidence type="ECO:0000256" key="2">
    <source>
        <dbReference type="ARBA" id="ARBA00022448"/>
    </source>
</evidence>
<dbReference type="eggNOG" id="COG0531">
    <property type="taxonomic scope" value="Bacteria"/>
</dbReference>
<keyword evidence="3 6" id="KW-0812">Transmembrane</keyword>
<dbReference type="PANTHER" id="PTHR43243">
    <property type="entry name" value="INNER MEMBRANE TRANSPORTER YGJI-RELATED"/>
    <property type="match status" value="1"/>
</dbReference>
<feature type="transmembrane region" description="Helical" evidence="6">
    <location>
        <begin position="367"/>
        <end position="392"/>
    </location>
</feature>
<protein>
    <submittedName>
        <fullName evidence="8">Amino acid permease-associated region</fullName>
    </submittedName>
</protein>
<dbReference type="Proteomes" id="UP000001399">
    <property type="component" value="Chromosome"/>
</dbReference>
<dbReference type="AlphaFoldDB" id="E3I208"/>
<feature type="transmembrane region" description="Helical" evidence="6">
    <location>
        <begin position="165"/>
        <end position="184"/>
    </location>
</feature>
<feature type="transmembrane region" description="Helical" evidence="6">
    <location>
        <begin position="239"/>
        <end position="262"/>
    </location>
</feature>
<evidence type="ECO:0000259" key="7">
    <source>
        <dbReference type="Pfam" id="PF00324"/>
    </source>
</evidence>
<dbReference type="RefSeq" id="WP_013419692.1">
    <property type="nucleotide sequence ID" value="NC_014664.1"/>
</dbReference>
<evidence type="ECO:0000313" key="8">
    <source>
        <dbReference type="EMBL" id="ADP71309.1"/>
    </source>
</evidence>
<accession>E3I208</accession>
<dbReference type="PANTHER" id="PTHR43243:SF4">
    <property type="entry name" value="CATIONIC AMINO ACID TRANSPORTER 4"/>
    <property type="match status" value="1"/>
</dbReference>
<keyword evidence="4 6" id="KW-1133">Transmembrane helix</keyword>